<dbReference type="RefSeq" id="WP_349299100.1">
    <property type="nucleotide sequence ID" value="NZ_JBEDNQ010000006.1"/>
</dbReference>
<keyword evidence="4" id="KW-1185">Reference proteome</keyword>
<feature type="region of interest" description="Disordered" evidence="1">
    <location>
        <begin position="1"/>
        <end position="29"/>
    </location>
</feature>
<protein>
    <submittedName>
        <fullName evidence="3">Uncharacterized protein</fullName>
    </submittedName>
</protein>
<name>A0ABV1KC29_9PSEU</name>
<proteinExistence type="predicted"/>
<keyword evidence="2" id="KW-0812">Transmembrane</keyword>
<evidence type="ECO:0000313" key="3">
    <source>
        <dbReference type="EMBL" id="MEQ3552032.1"/>
    </source>
</evidence>
<keyword evidence="2" id="KW-1133">Transmembrane helix</keyword>
<feature type="transmembrane region" description="Helical" evidence="2">
    <location>
        <begin position="60"/>
        <end position="78"/>
    </location>
</feature>
<sequence length="83" mass="9075">MEPRPQHDLEHDRLDDHEPEQHTPGPSRPATRRVVALVLIVALVGAFPLSFLVGAVGTEVVAALLVAAGLIGGLIWWLHRRTM</sequence>
<feature type="compositionally biased region" description="Basic and acidic residues" evidence="1">
    <location>
        <begin position="1"/>
        <end position="21"/>
    </location>
</feature>
<reference evidence="3 4" key="1">
    <citation type="submission" date="2024-03" db="EMBL/GenBank/DDBJ databases">
        <title>Draft genome sequence of Pseudonocardia nematodicida JCM 31783.</title>
        <authorList>
            <person name="Butdee W."/>
            <person name="Duangmal K."/>
        </authorList>
    </citation>
    <scope>NUCLEOTIDE SEQUENCE [LARGE SCALE GENOMIC DNA]</scope>
    <source>
        <strain evidence="3 4">JCM 31783</strain>
    </source>
</reference>
<organism evidence="3 4">
    <name type="scientific">Pseudonocardia nematodicida</name>
    <dbReference type="NCBI Taxonomy" id="1206997"/>
    <lineage>
        <taxon>Bacteria</taxon>
        <taxon>Bacillati</taxon>
        <taxon>Actinomycetota</taxon>
        <taxon>Actinomycetes</taxon>
        <taxon>Pseudonocardiales</taxon>
        <taxon>Pseudonocardiaceae</taxon>
        <taxon>Pseudonocardia</taxon>
    </lineage>
</organism>
<keyword evidence="2" id="KW-0472">Membrane</keyword>
<evidence type="ECO:0000313" key="4">
    <source>
        <dbReference type="Proteomes" id="UP001494902"/>
    </source>
</evidence>
<gene>
    <name evidence="3" type="ORF">WIS52_16280</name>
</gene>
<comment type="caution">
    <text evidence="3">The sequence shown here is derived from an EMBL/GenBank/DDBJ whole genome shotgun (WGS) entry which is preliminary data.</text>
</comment>
<evidence type="ECO:0000256" key="2">
    <source>
        <dbReference type="SAM" id="Phobius"/>
    </source>
</evidence>
<feature type="transmembrane region" description="Helical" evidence="2">
    <location>
        <begin position="34"/>
        <end position="54"/>
    </location>
</feature>
<dbReference type="Proteomes" id="UP001494902">
    <property type="component" value="Unassembled WGS sequence"/>
</dbReference>
<evidence type="ECO:0000256" key="1">
    <source>
        <dbReference type="SAM" id="MobiDB-lite"/>
    </source>
</evidence>
<dbReference type="EMBL" id="JBEDNQ010000006">
    <property type="protein sequence ID" value="MEQ3552032.1"/>
    <property type="molecule type" value="Genomic_DNA"/>
</dbReference>
<accession>A0ABV1KC29</accession>